<proteinExistence type="predicted"/>
<feature type="compositionally biased region" description="Basic and acidic residues" evidence="1">
    <location>
        <begin position="45"/>
        <end position="59"/>
    </location>
</feature>
<dbReference type="EMBL" id="SRPR01000263">
    <property type="protein sequence ID" value="KAG5955362.1"/>
    <property type="molecule type" value="Genomic_DNA"/>
</dbReference>
<evidence type="ECO:0000313" key="2">
    <source>
        <dbReference type="EMBL" id="KAG5955362.1"/>
    </source>
</evidence>
<protein>
    <submittedName>
        <fullName evidence="2">Uncharacterized protein</fullName>
    </submittedName>
</protein>
<comment type="caution">
    <text evidence="2">The sequence shown here is derived from an EMBL/GenBank/DDBJ whole genome shotgun (WGS) entry which is preliminary data.</text>
</comment>
<name>A0ABQ7P6M9_9HYPO</name>
<feature type="region of interest" description="Disordered" evidence="1">
    <location>
        <begin position="34"/>
        <end position="78"/>
    </location>
</feature>
<evidence type="ECO:0000313" key="3">
    <source>
        <dbReference type="Proteomes" id="UP000742024"/>
    </source>
</evidence>
<evidence type="ECO:0000256" key="1">
    <source>
        <dbReference type="SAM" id="MobiDB-lite"/>
    </source>
</evidence>
<accession>A0ABQ7P6M9</accession>
<reference evidence="2 3" key="1">
    <citation type="journal article" date="2020" name="bioRxiv">
        <title>Whole genome comparisons of ergot fungi reveals the divergence and evolution of species within the genus Claviceps are the result of varying mechanisms driving genome evolution and host range expansion.</title>
        <authorList>
            <person name="Wyka S.A."/>
            <person name="Mondo S.J."/>
            <person name="Liu M."/>
            <person name="Dettman J."/>
            <person name="Nalam V."/>
            <person name="Broders K.D."/>
        </authorList>
    </citation>
    <scope>NUCLEOTIDE SEQUENCE [LARGE SCALE GENOMIC DNA]</scope>
    <source>
        <strain evidence="2 3">LM583</strain>
    </source>
</reference>
<dbReference type="Proteomes" id="UP000742024">
    <property type="component" value="Unassembled WGS sequence"/>
</dbReference>
<organism evidence="2 3">
    <name type="scientific">Claviceps arundinis</name>
    <dbReference type="NCBI Taxonomy" id="1623583"/>
    <lineage>
        <taxon>Eukaryota</taxon>
        <taxon>Fungi</taxon>
        <taxon>Dikarya</taxon>
        <taxon>Ascomycota</taxon>
        <taxon>Pezizomycotina</taxon>
        <taxon>Sordariomycetes</taxon>
        <taxon>Hypocreomycetidae</taxon>
        <taxon>Hypocreales</taxon>
        <taxon>Clavicipitaceae</taxon>
        <taxon>Claviceps</taxon>
    </lineage>
</organism>
<feature type="non-terminal residue" evidence="2">
    <location>
        <position position="78"/>
    </location>
</feature>
<gene>
    <name evidence="2" type="ORF">E4U57_003532</name>
</gene>
<keyword evidence="3" id="KW-1185">Reference proteome</keyword>
<sequence length="78" mass="8830">MRYAICGRRKSLVECGASDECKYHWACTPRLHKNQKPTNLEEDDQVRLRTERRVGDNRKTGPSSTRNAELLLAAAAAD</sequence>
<feature type="compositionally biased region" description="Low complexity" evidence="1">
    <location>
        <begin position="68"/>
        <end position="78"/>
    </location>
</feature>